<keyword evidence="2" id="KW-1185">Reference proteome</keyword>
<gene>
    <name evidence="1" type="ORF">STAS_04573</name>
</gene>
<proteinExistence type="predicted"/>
<dbReference type="Proteomes" id="UP000325081">
    <property type="component" value="Unassembled WGS sequence"/>
</dbReference>
<sequence length="177" mass="20407">MVEEIRLAQTNSCTQRSYEPHAGRNTFAVGRGMIAARDEGQFADDQRWMSSFRVEILEFSGALRIRKEGGSAYKVFEEMPYRDTVVWNMLISCCTRNGRTHAVWPLKICDGVSVEPIGGRESYWYLRLPNNGIRAKMSSYIRTSNAFSFNIWCLPMVIILMETRLCRIRIEGESFQT</sequence>
<dbReference type="InterPro" id="IPR011990">
    <property type="entry name" value="TPR-like_helical_dom_sf"/>
</dbReference>
<name>A0A5A7P7L6_STRAF</name>
<dbReference type="OrthoDB" id="185373at2759"/>
<evidence type="ECO:0000313" key="2">
    <source>
        <dbReference type="Proteomes" id="UP000325081"/>
    </source>
</evidence>
<dbReference type="AlphaFoldDB" id="A0A5A7P7L6"/>
<evidence type="ECO:0000313" key="1">
    <source>
        <dbReference type="EMBL" id="GER28769.1"/>
    </source>
</evidence>
<dbReference type="EMBL" id="BKCP01003002">
    <property type="protein sequence ID" value="GER28769.1"/>
    <property type="molecule type" value="Genomic_DNA"/>
</dbReference>
<organism evidence="1 2">
    <name type="scientific">Striga asiatica</name>
    <name type="common">Asiatic witchweed</name>
    <name type="synonym">Buchnera asiatica</name>
    <dbReference type="NCBI Taxonomy" id="4170"/>
    <lineage>
        <taxon>Eukaryota</taxon>
        <taxon>Viridiplantae</taxon>
        <taxon>Streptophyta</taxon>
        <taxon>Embryophyta</taxon>
        <taxon>Tracheophyta</taxon>
        <taxon>Spermatophyta</taxon>
        <taxon>Magnoliopsida</taxon>
        <taxon>eudicotyledons</taxon>
        <taxon>Gunneridae</taxon>
        <taxon>Pentapetalae</taxon>
        <taxon>asterids</taxon>
        <taxon>lamiids</taxon>
        <taxon>Lamiales</taxon>
        <taxon>Orobanchaceae</taxon>
        <taxon>Buchnereae</taxon>
        <taxon>Striga</taxon>
    </lineage>
</organism>
<dbReference type="Gene3D" id="1.25.40.10">
    <property type="entry name" value="Tetratricopeptide repeat domain"/>
    <property type="match status" value="1"/>
</dbReference>
<reference evidence="2" key="1">
    <citation type="journal article" date="2019" name="Curr. Biol.">
        <title>Genome Sequence of Striga asiatica Provides Insight into the Evolution of Plant Parasitism.</title>
        <authorList>
            <person name="Yoshida S."/>
            <person name="Kim S."/>
            <person name="Wafula E.K."/>
            <person name="Tanskanen J."/>
            <person name="Kim Y.M."/>
            <person name="Honaas L."/>
            <person name="Yang Z."/>
            <person name="Spallek T."/>
            <person name="Conn C.E."/>
            <person name="Ichihashi Y."/>
            <person name="Cheong K."/>
            <person name="Cui S."/>
            <person name="Der J.P."/>
            <person name="Gundlach H."/>
            <person name="Jiao Y."/>
            <person name="Hori C."/>
            <person name="Ishida J.K."/>
            <person name="Kasahara H."/>
            <person name="Kiba T."/>
            <person name="Kim M.S."/>
            <person name="Koo N."/>
            <person name="Laohavisit A."/>
            <person name="Lee Y.H."/>
            <person name="Lumba S."/>
            <person name="McCourt P."/>
            <person name="Mortimer J.C."/>
            <person name="Mutuku J.M."/>
            <person name="Nomura T."/>
            <person name="Sasaki-Sekimoto Y."/>
            <person name="Seto Y."/>
            <person name="Wang Y."/>
            <person name="Wakatake T."/>
            <person name="Sakakibara H."/>
            <person name="Demura T."/>
            <person name="Yamaguchi S."/>
            <person name="Yoneyama K."/>
            <person name="Manabe R.I."/>
            <person name="Nelson D.C."/>
            <person name="Schulman A.H."/>
            <person name="Timko M.P."/>
            <person name="dePamphilis C.W."/>
            <person name="Choi D."/>
            <person name="Shirasu K."/>
        </authorList>
    </citation>
    <scope>NUCLEOTIDE SEQUENCE [LARGE SCALE GENOMIC DNA]</scope>
    <source>
        <strain evidence="2">cv. UVA1</strain>
    </source>
</reference>
<protein>
    <submittedName>
        <fullName evidence="1">Pentatricopeptide repeat-containing protein</fullName>
    </submittedName>
</protein>
<comment type="caution">
    <text evidence="1">The sequence shown here is derived from an EMBL/GenBank/DDBJ whole genome shotgun (WGS) entry which is preliminary data.</text>
</comment>
<accession>A0A5A7P7L6</accession>